<proteinExistence type="predicted"/>
<evidence type="ECO:0008006" key="5">
    <source>
        <dbReference type="Google" id="ProtNLM"/>
    </source>
</evidence>
<evidence type="ECO:0000259" key="1">
    <source>
        <dbReference type="Pfam" id="PF00266"/>
    </source>
</evidence>
<dbReference type="InterPro" id="IPR015422">
    <property type="entry name" value="PyrdxlP-dep_Trfase_small"/>
</dbReference>
<dbReference type="Gene3D" id="3.90.1150.10">
    <property type="entry name" value="Aspartate Aminotransferase, domain 1"/>
    <property type="match status" value="1"/>
</dbReference>
<protein>
    <recommendedName>
        <fullName evidence="5">Molybdenum cofactor sulfurase</fullName>
    </recommendedName>
</protein>
<name>A0ABR2L203_9EUKA</name>
<dbReference type="Pfam" id="PF00266">
    <property type="entry name" value="Aminotran_5"/>
    <property type="match status" value="1"/>
</dbReference>
<keyword evidence="4" id="KW-1185">Reference proteome</keyword>
<evidence type="ECO:0000313" key="3">
    <source>
        <dbReference type="EMBL" id="KAK8897096.1"/>
    </source>
</evidence>
<dbReference type="InterPro" id="IPR015421">
    <property type="entry name" value="PyrdxlP-dep_Trfase_major"/>
</dbReference>
<dbReference type="SUPFAM" id="SSF141673">
    <property type="entry name" value="MOSC N-terminal domain-like"/>
    <property type="match status" value="1"/>
</dbReference>
<dbReference type="PANTHER" id="PTHR14237">
    <property type="entry name" value="MOLYBDOPTERIN COFACTOR SULFURASE MOSC"/>
    <property type="match status" value="1"/>
</dbReference>
<dbReference type="InterPro" id="IPR005303">
    <property type="entry name" value="MOCOS_middle"/>
</dbReference>
<organism evidence="3 4">
    <name type="scientific">Tritrichomonas musculus</name>
    <dbReference type="NCBI Taxonomy" id="1915356"/>
    <lineage>
        <taxon>Eukaryota</taxon>
        <taxon>Metamonada</taxon>
        <taxon>Parabasalia</taxon>
        <taxon>Tritrichomonadida</taxon>
        <taxon>Tritrichomonadidae</taxon>
        <taxon>Tritrichomonas</taxon>
    </lineage>
</organism>
<evidence type="ECO:0000313" key="4">
    <source>
        <dbReference type="Proteomes" id="UP001470230"/>
    </source>
</evidence>
<gene>
    <name evidence="3" type="ORF">M9Y10_015030</name>
</gene>
<dbReference type="InterPro" id="IPR015424">
    <property type="entry name" value="PyrdxlP-dep_Trfase"/>
</dbReference>
<dbReference type="InterPro" id="IPR000192">
    <property type="entry name" value="Aminotrans_V_dom"/>
</dbReference>
<dbReference type="PANTHER" id="PTHR14237:SF80">
    <property type="entry name" value="MOLYBDENUM COFACTOR SULFURASE"/>
    <property type="match status" value="1"/>
</dbReference>
<dbReference type="Gene3D" id="3.40.640.10">
    <property type="entry name" value="Type I PLP-dependent aspartate aminotransferase-like (Major domain)"/>
    <property type="match status" value="1"/>
</dbReference>
<sequence length="715" mass="80345">MYERVTYLQSFREKEFPQLNNTLYLDFAGAMPSSQSQVKRYQYLTNLVLSNPHSASQINQAANEIAQLRSLLLSRLNATPDDYIVIFTHNTSTAAQTLSSLLKIEDPTQFSFNYLYDNHNSIIGLCELFKTRFQKEIKYSCISSDDINRIETILKSKNDHKSSLFAFPMVSNFNGKKYPYSDWIKMAQESGNLVLLDAASTTCCDLSVAKPDFVILSLLKLFGSHGGVFLVRRDRADCLIDPPPAGGTLLYSCAHNNRFKLLPLLSRRLEGGTNSYIDLMLALEGLKVRRSFGSEQEINQHLKNLANRFYSKAKDLKHSSGRNLIRFYQDTFEYPTFSFNIMKDDENNDDSVVNHNDVLFAFSALNVVCRSGSHCNPGATFSSLKWSPDEVVAFGEDNSLNNRCASSLCIVHGRPVATLRVSFGYPTIPSDIDKFIEILSRLFINGGPNPDPLKNEIVLPMKIEKIIVSPISGCRGYEVTESLYDKYGLLFDRRWILLDDDGNKVSSPVCFGVASLTASIIEGGRRLRLNYNDEKKFDVEVDPSDTNLNAPENVKKQGKVYSNEVSQFLLDTIGVYAYLVKVNEKNMGKFPFSLTTKESTEAAFPNFDDQRWHPNFVMSGAPAFSEEGRRKKLMKMGSSKSGWTPITLWRWRVACMTSAVIPGVEEVSYEEMKNLVEMRSNYGTTPFGILFGANLDGCENGVAKIAVGDVIVEDQ</sequence>
<accession>A0ABR2L203</accession>
<comment type="caution">
    <text evidence="3">The sequence shown here is derived from an EMBL/GenBank/DDBJ whole genome shotgun (WGS) entry which is preliminary data.</text>
</comment>
<dbReference type="SUPFAM" id="SSF53383">
    <property type="entry name" value="PLP-dependent transferases"/>
    <property type="match status" value="1"/>
</dbReference>
<reference evidence="3 4" key="1">
    <citation type="submission" date="2024-04" db="EMBL/GenBank/DDBJ databases">
        <title>Tritrichomonas musculus Genome.</title>
        <authorList>
            <person name="Alves-Ferreira E."/>
            <person name="Grigg M."/>
            <person name="Lorenzi H."/>
            <person name="Galac M."/>
        </authorList>
    </citation>
    <scope>NUCLEOTIDE SEQUENCE [LARGE SCALE GENOMIC DNA]</scope>
    <source>
        <strain evidence="3 4">EAF2021</strain>
    </source>
</reference>
<dbReference type="EMBL" id="JAPFFF010000002">
    <property type="protein sequence ID" value="KAK8897096.1"/>
    <property type="molecule type" value="Genomic_DNA"/>
</dbReference>
<dbReference type="Proteomes" id="UP001470230">
    <property type="component" value="Unassembled WGS sequence"/>
</dbReference>
<dbReference type="Pfam" id="PF03476">
    <property type="entry name" value="MOSC_N"/>
    <property type="match status" value="1"/>
</dbReference>
<feature type="domain" description="Aminotransferase class V" evidence="1">
    <location>
        <begin position="24"/>
        <end position="435"/>
    </location>
</feature>
<feature type="domain" description="Molybdenum cofactor sulfurase middle" evidence="2">
    <location>
        <begin position="462"/>
        <end position="574"/>
    </location>
</feature>
<evidence type="ECO:0000259" key="2">
    <source>
        <dbReference type="Pfam" id="PF03476"/>
    </source>
</evidence>